<dbReference type="AlphaFoldDB" id="C0C0K9"/>
<dbReference type="InterPro" id="IPR010982">
    <property type="entry name" value="Lambda_DNA-bd_dom_sf"/>
</dbReference>
<evidence type="ECO:0000256" key="1">
    <source>
        <dbReference type="ARBA" id="ARBA00022491"/>
    </source>
</evidence>
<dbReference type="Gene3D" id="1.10.260.40">
    <property type="entry name" value="lambda repressor-like DNA-binding domains"/>
    <property type="match status" value="1"/>
</dbReference>
<dbReference type="SMART" id="SM00354">
    <property type="entry name" value="HTH_LACI"/>
    <property type="match status" value="1"/>
</dbReference>
<dbReference type="CDD" id="cd01392">
    <property type="entry name" value="HTH_LacI"/>
    <property type="match status" value="1"/>
</dbReference>
<gene>
    <name evidence="6" type="ORF">CLOHYLEM_05612</name>
</gene>
<dbReference type="InterPro" id="IPR046335">
    <property type="entry name" value="LacI/GalR-like_sensor"/>
</dbReference>
<dbReference type="Pfam" id="PF00356">
    <property type="entry name" value="LacI"/>
    <property type="match status" value="1"/>
</dbReference>
<dbReference type="HOGENOM" id="CLU_037628_6_1_9"/>
<comment type="caution">
    <text evidence="6">The sequence shown here is derived from an EMBL/GenBank/DDBJ whole genome shotgun (WGS) entry which is preliminary data.</text>
</comment>
<evidence type="ECO:0000256" key="2">
    <source>
        <dbReference type="ARBA" id="ARBA00023015"/>
    </source>
</evidence>
<evidence type="ECO:0000259" key="5">
    <source>
        <dbReference type="PROSITE" id="PS50932"/>
    </source>
</evidence>
<protein>
    <submittedName>
        <fullName evidence="6">Sugar-binding domain protein</fullName>
    </submittedName>
</protein>
<dbReference type="Gene3D" id="3.40.50.2300">
    <property type="match status" value="2"/>
</dbReference>
<keyword evidence="7" id="KW-1185">Reference proteome</keyword>
<dbReference type="PANTHER" id="PTHR30146">
    <property type="entry name" value="LACI-RELATED TRANSCRIPTIONAL REPRESSOR"/>
    <property type="match status" value="1"/>
</dbReference>
<dbReference type="GO" id="GO:0000976">
    <property type="term" value="F:transcription cis-regulatory region binding"/>
    <property type="evidence" value="ECO:0007669"/>
    <property type="project" value="TreeGrafter"/>
</dbReference>
<dbReference type="RefSeq" id="WP_006442950.1">
    <property type="nucleotide sequence ID" value="NZ_GG657759.1"/>
</dbReference>
<feature type="domain" description="HTH lacI-type" evidence="5">
    <location>
        <begin position="9"/>
        <end position="63"/>
    </location>
</feature>
<dbReference type="Pfam" id="PF13377">
    <property type="entry name" value="Peripla_BP_3"/>
    <property type="match status" value="1"/>
</dbReference>
<dbReference type="PROSITE" id="PS00356">
    <property type="entry name" value="HTH_LACI_1"/>
    <property type="match status" value="1"/>
</dbReference>
<keyword evidence="2" id="KW-0805">Transcription regulation</keyword>
<sequence>MQKSNGSKVTIGDVARIANVSKSTVSHVLNDTKHVSDRTKDKILKVIEETGYTPNLVAKALKKSETRTIGLVISDIQNQYFIDVIKAISDACILNNYTVFLADSNDDPKRELEIVQSFCERCVDGFILSPTAESEKYVGKYFEEKDIPVVYIDRMLGGNGDWVGSENEKSMEKLTDHLISLGHRRIAFVAGLRNISTTEERIRGYQNSLAKYGIPYDGSLVIEGESRTVPTEIRTKDIVRKMARQADRPTAIIAANNLMVLGVMKALDSLGIKVPEDMAVAAFDDCEWAALFHPGLTTVAQPCREIGQKAAELLIDRIQHGAGAPQKIYFQTKLIIRESCGAKLDNSSRTD</sequence>
<dbReference type="PRINTS" id="PR00036">
    <property type="entry name" value="HTHLACI"/>
</dbReference>
<proteinExistence type="predicted"/>
<dbReference type="GO" id="GO:0003700">
    <property type="term" value="F:DNA-binding transcription factor activity"/>
    <property type="evidence" value="ECO:0007669"/>
    <property type="project" value="TreeGrafter"/>
</dbReference>
<accession>C0C0K9</accession>
<dbReference type="InterPro" id="IPR028082">
    <property type="entry name" value="Peripla_BP_I"/>
</dbReference>
<evidence type="ECO:0000256" key="4">
    <source>
        <dbReference type="ARBA" id="ARBA00023163"/>
    </source>
</evidence>
<dbReference type="SUPFAM" id="SSF47413">
    <property type="entry name" value="lambda repressor-like DNA-binding domains"/>
    <property type="match status" value="1"/>
</dbReference>
<keyword evidence="3" id="KW-0238">DNA-binding</keyword>
<dbReference type="SUPFAM" id="SSF53822">
    <property type="entry name" value="Periplasmic binding protein-like I"/>
    <property type="match status" value="1"/>
</dbReference>
<reference evidence="6" key="2">
    <citation type="submission" date="2013-06" db="EMBL/GenBank/DDBJ databases">
        <title>Draft genome sequence of Clostridium hylemonae (DSM 15053).</title>
        <authorList>
            <person name="Sudarsanam P."/>
            <person name="Ley R."/>
            <person name="Guruge J."/>
            <person name="Turnbaugh P.J."/>
            <person name="Mahowald M."/>
            <person name="Liep D."/>
            <person name="Gordon J."/>
        </authorList>
    </citation>
    <scope>NUCLEOTIDE SEQUENCE</scope>
    <source>
        <strain evidence="6">DSM 15053</strain>
    </source>
</reference>
<dbReference type="InterPro" id="IPR000843">
    <property type="entry name" value="HTH_LacI"/>
</dbReference>
<dbReference type="EMBL" id="ABYI02000020">
    <property type="protein sequence ID" value="EEG74346.1"/>
    <property type="molecule type" value="Genomic_DNA"/>
</dbReference>
<reference evidence="6" key="1">
    <citation type="submission" date="2009-02" db="EMBL/GenBank/DDBJ databases">
        <authorList>
            <person name="Fulton L."/>
            <person name="Clifton S."/>
            <person name="Fulton B."/>
            <person name="Xu J."/>
            <person name="Minx P."/>
            <person name="Pepin K.H."/>
            <person name="Johnson M."/>
            <person name="Bhonagiri V."/>
            <person name="Nash W.E."/>
            <person name="Mardis E.R."/>
            <person name="Wilson R.K."/>
        </authorList>
    </citation>
    <scope>NUCLEOTIDE SEQUENCE [LARGE SCALE GENOMIC DNA]</scope>
    <source>
        <strain evidence="6">DSM 15053</strain>
    </source>
</reference>
<dbReference type="PROSITE" id="PS50932">
    <property type="entry name" value="HTH_LACI_2"/>
    <property type="match status" value="1"/>
</dbReference>
<evidence type="ECO:0000313" key="7">
    <source>
        <dbReference type="Proteomes" id="UP000004893"/>
    </source>
</evidence>
<evidence type="ECO:0000256" key="3">
    <source>
        <dbReference type="ARBA" id="ARBA00023125"/>
    </source>
</evidence>
<name>C0C0K9_9FIRM</name>
<organism evidence="6 7">
    <name type="scientific">[Clostridium] hylemonae DSM 15053</name>
    <dbReference type="NCBI Taxonomy" id="553973"/>
    <lineage>
        <taxon>Bacteria</taxon>
        <taxon>Bacillati</taxon>
        <taxon>Bacillota</taxon>
        <taxon>Clostridia</taxon>
        <taxon>Lachnospirales</taxon>
        <taxon>Lachnospiraceae</taxon>
    </lineage>
</organism>
<dbReference type="PANTHER" id="PTHR30146:SF148">
    <property type="entry name" value="HTH-TYPE TRANSCRIPTIONAL REPRESSOR PURR-RELATED"/>
    <property type="match status" value="1"/>
</dbReference>
<keyword evidence="1" id="KW-0678">Repressor</keyword>
<dbReference type="Proteomes" id="UP000004893">
    <property type="component" value="Unassembled WGS sequence"/>
</dbReference>
<keyword evidence="4" id="KW-0804">Transcription</keyword>
<dbReference type="eggNOG" id="COG1609">
    <property type="taxonomic scope" value="Bacteria"/>
</dbReference>
<dbReference type="STRING" id="553973.CLOHYLEM_05612"/>
<dbReference type="CDD" id="cd06267">
    <property type="entry name" value="PBP1_LacI_sugar_binding-like"/>
    <property type="match status" value="1"/>
</dbReference>
<evidence type="ECO:0000313" key="6">
    <source>
        <dbReference type="EMBL" id="EEG74346.1"/>
    </source>
</evidence>